<evidence type="ECO:0000313" key="3">
    <source>
        <dbReference type="Proteomes" id="UP001165082"/>
    </source>
</evidence>
<dbReference type="PANTHER" id="PTHR33828:SF2">
    <property type="entry name" value="NUCLEOLIN"/>
    <property type="match status" value="1"/>
</dbReference>
<name>A0A9W6ZWE1_9STRA</name>
<accession>A0A9W6ZWE1</accession>
<proteinExistence type="predicted"/>
<dbReference type="Proteomes" id="UP001165082">
    <property type="component" value="Unassembled WGS sequence"/>
</dbReference>
<keyword evidence="3" id="KW-1185">Reference proteome</keyword>
<feature type="compositionally biased region" description="Gly residues" evidence="1">
    <location>
        <begin position="102"/>
        <end position="120"/>
    </location>
</feature>
<sequence length="120" mass="13113">MISKSVLESPAPLLLTKPGQKFQTPTPGDADRVFYESLHRQNPSSPMAQNYVIEYGVLPMSDATELYKIYMERKRNPQAQPRAVVKKSRPKSTPMIIDETGGDTGFEGGGGMEGIGRGAL</sequence>
<evidence type="ECO:0000313" key="2">
    <source>
        <dbReference type="EMBL" id="GMH60951.1"/>
    </source>
</evidence>
<protein>
    <submittedName>
        <fullName evidence="2">Uncharacterized protein</fullName>
    </submittedName>
</protein>
<feature type="region of interest" description="Disordered" evidence="1">
    <location>
        <begin position="1"/>
        <end position="29"/>
    </location>
</feature>
<organism evidence="2 3">
    <name type="scientific">Triparma retinervis</name>
    <dbReference type="NCBI Taxonomy" id="2557542"/>
    <lineage>
        <taxon>Eukaryota</taxon>
        <taxon>Sar</taxon>
        <taxon>Stramenopiles</taxon>
        <taxon>Ochrophyta</taxon>
        <taxon>Bolidophyceae</taxon>
        <taxon>Parmales</taxon>
        <taxon>Triparmaceae</taxon>
        <taxon>Triparma</taxon>
    </lineage>
</organism>
<reference evidence="2" key="1">
    <citation type="submission" date="2022-07" db="EMBL/GenBank/DDBJ databases">
        <title>Genome analysis of Parmales, a sister group of diatoms, reveals the evolutionary specialization of diatoms from phago-mixotrophs to photoautotrophs.</title>
        <authorList>
            <person name="Ban H."/>
            <person name="Sato S."/>
            <person name="Yoshikawa S."/>
            <person name="Kazumasa Y."/>
            <person name="Nakamura Y."/>
            <person name="Ichinomiya M."/>
            <person name="Saitoh K."/>
            <person name="Sato N."/>
            <person name="Blanc-Mathieu R."/>
            <person name="Endo H."/>
            <person name="Kuwata A."/>
            <person name="Ogata H."/>
        </authorList>
    </citation>
    <scope>NUCLEOTIDE SEQUENCE</scope>
</reference>
<dbReference type="PANTHER" id="PTHR33828">
    <property type="entry name" value="OS05G0596200 PROTEIN"/>
    <property type="match status" value="1"/>
</dbReference>
<dbReference type="EMBL" id="BRXZ01002384">
    <property type="protein sequence ID" value="GMH60951.1"/>
    <property type="molecule type" value="Genomic_DNA"/>
</dbReference>
<dbReference type="OrthoDB" id="361835at2759"/>
<gene>
    <name evidence="2" type="ORF">TrRE_jg5867</name>
</gene>
<dbReference type="AlphaFoldDB" id="A0A9W6ZWE1"/>
<evidence type="ECO:0000256" key="1">
    <source>
        <dbReference type="SAM" id="MobiDB-lite"/>
    </source>
</evidence>
<comment type="caution">
    <text evidence="2">The sequence shown here is derived from an EMBL/GenBank/DDBJ whole genome shotgun (WGS) entry which is preliminary data.</text>
</comment>
<feature type="region of interest" description="Disordered" evidence="1">
    <location>
        <begin position="77"/>
        <end position="120"/>
    </location>
</feature>